<accession>A0ACC0LQS7</accession>
<evidence type="ECO:0000313" key="2">
    <source>
        <dbReference type="Proteomes" id="UP001062846"/>
    </source>
</evidence>
<reference evidence="1" key="1">
    <citation type="submission" date="2022-02" db="EMBL/GenBank/DDBJ databases">
        <title>Plant Genome Project.</title>
        <authorList>
            <person name="Zhang R.-G."/>
        </authorList>
    </citation>
    <scope>NUCLEOTIDE SEQUENCE</scope>
    <source>
        <strain evidence="1">AT1</strain>
    </source>
</reference>
<proteinExistence type="predicted"/>
<sequence length="171" mass="18246">MVLYSSVYSTVLLRISEPSDHASDGLDLISVTNDREPFITEMRSKPSDTRSNGSEVRNTVLHIPLHSTVPQLILTSGWFKGGLDGSSAANSGGSESGFGSKEHSGGGLIVAVYGSNSAKKANRSRWSGVPAVMDGGWDAGRLWLARIVFGTNDIRRVHDGLRDSSGVPYPD</sequence>
<protein>
    <submittedName>
        <fullName evidence="1">Uncharacterized protein</fullName>
    </submittedName>
</protein>
<evidence type="ECO:0000313" key="1">
    <source>
        <dbReference type="EMBL" id="KAI8531020.1"/>
    </source>
</evidence>
<dbReference type="EMBL" id="CM046398">
    <property type="protein sequence ID" value="KAI8531020.1"/>
    <property type="molecule type" value="Genomic_DNA"/>
</dbReference>
<keyword evidence="2" id="KW-1185">Reference proteome</keyword>
<name>A0ACC0LQS7_RHOML</name>
<organism evidence="1 2">
    <name type="scientific">Rhododendron molle</name>
    <name type="common">Chinese azalea</name>
    <name type="synonym">Azalea mollis</name>
    <dbReference type="NCBI Taxonomy" id="49168"/>
    <lineage>
        <taxon>Eukaryota</taxon>
        <taxon>Viridiplantae</taxon>
        <taxon>Streptophyta</taxon>
        <taxon>Embryophyta</taxon>
        <taxon>Tracheophyta</taxon>
        <taxon>Spermatophyta</taxon>
        <taxon>Magnoliopsida</taxon>
        <taxon>eudicotyledons</taxon>
        <taxon>Gunneridae</taxon>
        <taxon>Pentapetalae</taxon>
        <taxon>asterids</taxon>
        <taxon>Ericales</taxon>
        <taxon>Ericaceae</taxon>
        <taxon>Ericoideae</taxon>
        <taxon>Rhodoreae</taxon>
        <taxon>Rhododendron</taxon>
    </lineage>
</organism>
<gene>
    <name evidence="1" type="ORF">RHMOL_Rhmol11G0105300</name>
</gene>
<comment type="caution">
    <text evidence="1">The sequence shown here is derived from an EMBL/GenBank/DDBJ whole genome shotgun (WGS) entry which is preliminary data.</text>
</comment>
<dbReference type="Proteomes" id="UP001062846">
    <property type="component" value="Chromosome 11"/>
</dbReference>